<evidence type="ECO:0008006" key="4">
    <source>
        <dbReference type="Google" id="ProtNLM"/>
    </source>
</evidence>
<dbReference type="Pfam" id="PF20246">
    <property type="entry name" value="DUF6601"/>
    <property type="match status" value="1"/>
</dbReference>
<dbReference type="InterPro" id="IPR046536">
    <property type="entry name" value="DUF6601"/>
</dbReference>
<dbReference type="PANTHER" id="PTHR34414:SF1">
    <property type="entry name" value="SUBTILISIN-LIKE SERINE PROTEASE"/>
    <property type="match status" value="1"/>
</dbReference>
<comment type="caution">
    <text evidence="2">The sequence shown here is derived from an EMBL/GenBank/DDBJ whole genome shotgun (WGS) entry which is preliminary data.</text>
</comment>
<proteinExistence type="predicted"/>
<keyword evidence="1" id="KW-0812">Transmembrane</keyword>
<dbReference type="AlphaFoldDB" id="A0A9P7Y665"/>
<dbReference type="EMBL" id="MU252070">
    <property type="protein sequence ID" value="KAG9228114.1"/>
    <property type="molecule type" value="Genomic_DNA"/>
</dbReference>
<reference evidence="2" key="1">
    <citation type="journal article" date="2021" name="IMA Fungus">
        <title>Genomic characterization of three marine fungi, including Emericellopsis atlantica sp. nov. with signatures of a generalist lifestyle and marine biomass degradation.</title>
        <authorList>
            <person name="Hagestad O.C."/>
            <person name="Hou L."/>
            <person name="Andersen J.H."/>
            <person name="Hansen E.H."/>
            <person name="Altermark B."/>
            <person name="Li C."/>
            <person name="Kuhnert E."/>
            <person name="Cox R.J."/>
            <person name="Crous P.W."/>
            <person name="Spatafora J.W."/>
            <person name="Lail K."/>
            <person name="Amirebrahimi M."/>
            <person name="Lipzen A."/>
            <person name="Pangilinan J."/>
            <person name="Andreopoulos W."/>
            <person name="Hayes R.D."/>
            <person name="Ng V."/>
            <person name="Grigoriev I.V."/>
            <person name="Jackson S.A."/>
            <person name="Sutton T.D.S."/>
            <person name="Dobson A.D.W."/>
            <person name="Rama T."/>
        </authorList>
    </citation>
    <scope>NUCLEOTIDE SEQUENCE</scope>
    <source>
        <strain evidence="2">TRa018bII</strain>
    </source>
</reference>
<sequence>MSTYSSSNINPLHRQRVKGREIIVTEEPRLHLVWFHDRIFMKPLPRYLLSWEFWERFLVDTSVGLGECRDAVRGAALGHLRSYRYLIQHESDFIVAKQDHLRLIPQDVQWTEFCHLVSALDRIKDADVSARYCYGELRLSRLNFYAPFFLRKFHFEQVHGQYSDYFTRLYGPVLFVLAGVSTLLNGMQVQLAVDQVASSHDHSSWSVFRSFSAITLIGTAFISLCFCILWLWIFLDEWIYTIKIRRRKRRESESLQC</sequence>
<keyword evidence="1" id="KW-0472">Membrane</keyword>
<feature type="transmembrane region" description="Helical" evidence="1">
    <location>
        <begin position="213"/>
        <end position="240"/>
    </location>
</feature>
<accession>A0A9P7Y665</accession>
<dbReference type="OrthoDB" id="5086500at2759"/>
<dbReference type="PANTHER" id="PTHR34414">
    <property type="entry name" value="HET DOMAIN-CONTAINING PROTEIN-RELATED"/>
    <property type="match status" value="1"/>
</dbReference>
<organism evidence="2 3">
    <name type="scientific">Amylocarpus encephaloides</name>
    <dbReference type="NCBI Taxonomy" id="45428"/>
    <lineage>
        <taxon>Eukaryota</taxon>
        <taxon>Fungi</taxon>
        <taxon>Dikarya</taxon>
        <taxon>Ascomycota</taxon>
        <taxon>Pezizomycotina</taxon>
        <taxon>Leotiomycetes</taxon>
        <taxon>Helotiales</taxon>
        <taxon>Helotiales incertae sedis</taxon>
        <taxon>Amylocarpus</taxon>
    </lineage>
</organism>
<feature type="transmembrane region" description="Helical" evidence="1">
    <location>
        <begin position="169"/>
        <end position="193"/>
    </location>
</feature>
<gene>
    <name evidence="2" type="ORF">BJ875DRAFT_508683</name>
</gene>
<evidence type="ECO:0000313" key="2">
    <source>
        <dbReference type="EMBL" id="KAG9228114.1"/>
    </source>
</evidence>
<evidence type="ECO:0000256" key="1">
    <source>
        <dbReference type="SAM" id="Phobius"/>
    </source>
</evidence>
<dbReference type="Proteomes" id="UP000824998">
    <property type="component" value="Unassembled WGS sequence"/>
</dbReference>
<protein>
    <recommendedName>
        <fullName evidence="4">Subtilisin-like serine protease</fullName>
    </recommendedName>
</protein>
<keyword evidence="1" id="KW-1133">Transmembrane helix</keyword>
<name>A0A9P7Y665_9HELO</name>
<keyword evidence="3" id="KW-1185">Reference proteome</keyword>
<evidence type="ECO:0000313" key="3">
    <source>
        <dbReference type="Proteomes" id="UP000824998"/>
    </source>
</evidence>